<dbReference type="SUPFAM" id="SSF53335">
    <property type="entry name" value="S-adenosyl-L-methionine-dependent methyltransferases"/>
    <property type="match status" value="1"/>
</dbReference>
<organism evidence="2 3">
    <name type="scientific">Nannochloropsis gaditana</name>
    <dbReference type="NCBI Taxonomy" id="72520"/>
    <lineage>
        <taxon>Eukaryota</taxon>
        <taxon>Sar</taxon>
        <taxon>Stramenopiles</taxon>
        <taxon>Ochrophyta</taxon>
        <taxon>Eustigmatophyceae</taxon>
        <taxon>Eustigmatales</taxon>
        <taxon>Monodopsidaceae</taxon>
        <taxon>Nannochloropsis</taxon>
    </lineage>
</organism>
<evidence type="ECO:0000313" key="3">
    <source>
        <dbReference type="Proteomes" id="UP000019335"/>
    </source>
</evidence>
<dbReference type="GO" id="GO:0008168">
    <property type="term" value="F:methyltransferase activity"/>
    <property type="evidence" value="ECO:0007669"/>
    <property type="project" value="UniProtKB-KW"/>
</dbReference>
<dbReference type="Gene3D" id="3.40.50.150">
    <property type="entry name" value="Vaccinia Virus protein VP39"/>
    <property type="match status" value="1"/>
</dbReference>
<dbReference type="OrthoDB" id="194386at2759"/>
<name>W7TM76_9STRA</name>
<dbReference type="Proteomes" id="UP000019335">
    <property type="component" value="Unassembled WGS sequence"/>
</dbReference>
<gene>
    <name evidence="2" type="ORF">Naga_100051g16</name>
</gene>
<sequence length="430" mass="47515">MPPDDGHSMTTLPDEAGRERAEEHIDSLLLPARRLLRQHAPVREILKEIKEHVSPLDWASWHVQKCIHRMLLSDPVQDIFPLAPQYRATFIRRLCDELEEAVRRNEEGEVIEPIFRELNVLLNQPARSFAPGEGATHYVTFECPVCKPVHSSFIAHDGLDIPSFQKVKHANNRDGQQDEKESNTRILAIRMAPKENAVGLKLWEACYVLSETLLRNPELCYGRDVVELGAGVGLLGLVAAYCAGAAHVTLTDVDDKVLLFLRANVEANVTTGALATLASNGHLAPRRAEALVPSIDVAPLDWTRSREAEALFDPGARRKGHLGMRSRTILAADCVYDRDLIPAFVDTLTIALRALPPPHQTLVLVASTLRNPATFACFQGLVATKGLVMEDVTDSLADRNGNASPFYCPNRAAVRLTRISLPSGSERVHE</sequence>
<protein>
    <submittedName>
        <fullName evidence="2">Nicotinamide N-methyltransferase, putative</fullName>
    </submittedName>
</protein>
<evidence type="ECO:0000313" key="2">
    <source>
        <dbReference type="EMBL" id="EWM21829.1"/>
    </source>
</evidence>
<keyword evidence="3" id="KW-1185">Reference proteome</keyword>
<evidence type="ECO:0000256" key="1">
    <source>
        <dbReference type="SAM" id="MobiDB-lite"/>
    </source>
</evidence>
<dbReference type="GO" id="GO:0032259">
    <property type="term" value="P:methylation"/>
    <property type="evidence" value="ECO:0007669"/>
    <property type="project" value="UniProtKB-KW"/>
</dbReference>
<keyword evidence="2" id="KW-0489">Methyltransferase</keyword>
<dbReference type="Pfam" id="PF10294">
    <property type="entry name" value="Methyltransf_16"/>
    <property type="match status" value="1"/>
</dbReference>
<comment type="caution">
    <text evidence="2">The sequence shown here is derived from an EMBL/GenBank/DDBJ whole genome shotgun (WGS) entry which is preliminary data.</text>
</comment>
<dbReference type="InterPro" id="IPR019410">
    <property type="entry name" value="Methyltransf_16"/>
</dbReference>
<dbReference type="PANTHER" id="PTHR14614">
    <property type="entry name" value="HEPATOCELLULAR CARCINOMA-ASSOCIATED ANTIGEN"/>
    <property type="match status" value="1"/>
</dbReference>
<dbReference type="AlphaFoldDB" id="W7TM76"/>
<dbReference type="EMBL" id="AZIL01002355">
    <property type="protein sequence ID" value="EWM21829.1"/>
    <property type="molecule type" value="Genomic_DNA"/>
</dbReference>
<accession>W7TM76</accession>
<dbReference type="PANTHER" id="PTHR14614:SF130">
    <property type="entry name" value="PROTEIN-LYSINE N-METHYLTRANSFERASE EEF2KMT"/>
    <property type="match status" value="1"/>
</dbReference>
<proteinExistence type="predicted"/>
<dbReference type="InterPro" id="IPR029063">
    <property type="entry name" value="SAM-dependent_MTases_sf"/>
</dbReference>
<keyword evidence="2" id="KW-0808">Transferase</keyword>
<feature type="region of interest" description="Disordered" evidence="1">
    <location>
        <begin position="1"/>
        <end position="20"/>
    </location>
</feature>
<reference evidence="2 3" key="1">
    <citation type="journal article" date="2014" name="Mol. Plant">
        <title>Chromosome Scale Genome Assembly and Transcriptome Profiling of Nannochloropsis gaditana in Nitrogen Depletion.</title>
        <authorList>
            <person name="Corteggiani Carpinelli E."/>
            <person name="Telatin A."/>
            <person name="Vitulo N."/>
            <person name="Forcato C."/>
            <person name="D'Angelo M."/>
            <person name="Schiavon R."/>
            <person name="Vezzi A."/>
            <person name="Giacometti G.M."/>
            <person name="Morosinotto T."/>
            <person name="Valle G."/>
        </authorList>
    </citation>
    <scope>NUCLEOTIDE SEQUENCE [LARGE SCALE GENOMIC DNA]</scope>
    <source>
        <strain evidence="2 3">B-31</strain>
    </source>
</reference>